<sequence>MDLAERFESAVARCPVVGIFRWPEPVDVVPVVRALGAGGLGLVEVTMNTPGVCESIRAVRKARTDEDTGLIGAGTVLDVESAERAVEAGAEFLVTPTTELPVVQWAVERGVPVLPGAFTPSEALAAWRAGATAVKVFPAEDLGPRYIGNVLAPLDMLRLVPTGHLTLDDLPDYFRAGATAVGVGGTMIDPDLVRRGDWEGLTERAKVWCEAANLARGHQ</sequence>
<name>A0A7X0LJZ1_9BACT</name>
<dbReference type="EC" id="4.1.2.14" evidence="6"/>
<dbReference type="PANTHER" id="PTHR30246">
    <property type="entry name" value="2-KETO-3-DEOXY-6-PHOSPHOGLUCONATE ALDOLASE"/>
    <property type="match status" value="1"/>
</dbReference>
<proteinExistence type="inferred from homology"/>
<keyword evidence="4 6" id="KW-0456">Lyase</keyword>
<evidence type="ECO:0000256" key="2">
    <source>
        <dbReference type="ARBA" id="ARBA00006906"/>
    </source>
</evidence>
<evidence type="ECO:0000256" key="5">
    <source>
        <dbReference type="ARBA" id="ARBA00023277"/>
    </source>
</evidence>
<evidence type="ECO:0000313" key="7">
    <source>
        <dbReference type="Proteomes" id="UP000541810"/>
    </source>
</evidence>
<dbReference type="SUPFAM" id="SSF51569">
    <property type="entry name" value="Aldolase"/>
    <property type="match status" value="1"/>
</dbReference>
<dbReference type="GO" id="GO:0106009">
    <property type="term" value="F:(4S)-4-hydroxy-2-oxoglutarate aldolase activity"/>
    <property type="evidence" value="ECO:0007669"/>
    <property type="project" value="UniProtKB-EC"/>
</dbReference>
<gene>
    <name evidence="6" type="ORF">HNQ40_001168</name>
</gene>
<dbReference type="Proteomes" id="UP000541810">
    <property type="component" value="Unassembled WGS sequence"/>
</dbReference>
<dbReference type="EMBL" id="JACHGY010000001">
    <property type="protein sequence ID" value="MBB6429362.1"/>
    <property type="molecule type" value="Genomic_DNA"/>
</dbReference>
<comment type="pathway">
    <text evidence="1">Carbohydrate acid metabolism.</text>
</comment>
<dbReference type="Pfam" id="PF01081">
    <property type="entry name" value="Aldolase"/>
    <property type="match status" value="1"/>
</dbReference>
<reference evidence="6 7" key="1">
    <citation type="submission" date="2020-08" db="EMBL/GenBank/DDBJ databases">
        <title>Genomic Encyclopedia of Type Strains, Phase IV (KMG-IV): sequencing the most valuable type-strain genomes for metagenomic binning, comparative biology and taxonomic classification.</title>
        <authorList>
            <person name="Goeker M."/>
        </authorList>
    </citation>
    <scope>NUCLEOTIDE SEQUENCE [LARGE SCALE GENOMIC DNA]</scope>
    <source>
        <strain evidence="6 7">DSM 103725</strain>
    </source>
</reference>
<dbReference type="NCBIfam" id="TIGR01182">
    <property type="entry name" value="eda"/>
    <property type="match status" value="1"/>
</dbReference>
<dbReference type="AlphaFoldDB" id="A0A7X0LJZ1"/>
<keyword evidence="5" id="KW-0119">Carbohydrate metabolism</keyword>
<dbReference type="RefSeq" id="WP_184676946.1">
    <property type="nucleotide sequence ID" value="NZ_JACHGY010000001.1"/>
</dbReference>
<dbReference type="EC" id="4.1.3.42" evidence="6"/>
<evidence type="ECO:0000313" key="6">
    <source>
        <dbReference type="EMBL" id="MBB6429362.1"/>
    </source>
</evidence>
<evidence type="ECO:0000256" key="4">
    <source>
        <dbReference type="ARBA" id="ARBA00023239"/>
    </source>
</evidence>
<evidence type="ECO:0000256" key="3">
    <source>
        <dbReference type="ARBA" id="ARBA00011233"/>
    </source>
</evidence>
<comment type="similarity">
    <text evidence="2">Belongs to the KHG/KDPG aldolase family.</text>
</comment>
<evidence type="ECO:0000256" key="1">
    <source>
        <dbReference type="ARBA" id="ARBA00004761"/>
    </source>
</evidence>
<protein>
    <submittedName>
        <fullName evidence="6">2-dehydro-3-deoxyphosphogluconate aldolase/(4S)-4-hydroxy-2-oxoglutarate aldolase</fullName>
        <ecNumber evidence="6">4.1.2.14</ecNumber>
        <ecNumber evidence="6">4.1.3.42</ecNumber>
    </submittedName>
</protein>
<comment type="subunit">
    <text evidence="3">Homotrimer.</text>
</comment>
<dbReference type="PANTHER" id="PTHR30246:SF1">
    <property type="entry name" value="2-DEHYDRO-3-DEOXY-6-PHOSPHOGALACTONATE ALDOLASE-RELATED"/>
    <property type="match status" value="1"/>
</dbReference>
<comment type="caution">
    <text evidence="6">The sequence shown here is derived from an EMBL/GenBank/DDBJ whole genome shotgun (WGS) entry which is preliminary data.</text>
</comment>
<dbReference type="Gene3D" id="3.20.20.70">
    <property type="entry name" value="Aldolase class I"/>
    <property type="match status" value="1"/>
</dbReference>
<dbReference type="InterPro" id="IPR013785">
    <property type="entry name" value="Aldolase_TIM"/>
</dbReference>
<dbReference type="InterPro" id="IPR000887">
    <property type="entry name" value="Aldlse_KDPG_KHG"/>
</dbReference>
<dbReference type="GO" id="GO:0008675">
    <property type="term" value="F:2-dehydro-3-deoxy-phosphogluconate aldolase activity"/>
    <property type="evidence" value="ECO:0007669"/>
    <property type="project" value="UniProtKB-EC"/>
</dbReference>
<accession>A0A7X0LJZ1</accession>
<keyword evidence="7" id="KW-1185">Reference proteome</keyword>
<dbReference type="CDD" id="cd00452">
    <property type="entry name" value="KDPG_aldolase"/>
    <property type="match status" value="1"/>
</dbReference>
<organism evidence="6 7">
    <name type="scientific">Algisphaera agarilytica</name>
    <dbReference type="NCBI Taxonomy" id="1385975"/>
    <lineage>
        <taxon>Bacteria</taxon>
        <taxon>Pseudomonadati</taxon>
        <taxon>Planctomycetota</taxon>
        <taxon>Phycisphaerae</taxon>
        <taxon>Phycisphaerales</taxon>
        <taxon>Phycisphaeraceae</taxon>
        <taxon>Algisphaera</taxon>
    </lineage>
</organism>